<reference evidence="1 2" key="1">
    <citation type="journal article" date="2016" name="Mol. Biol. Evol.">
        <title>Comparative Genomics of Early-Diverging Mushroom-Forming Fungi Provides Insights into the Origins of Lignocellulose Decay Capabilities.</title>
        <authorList>
            <person name="Nagy L.G."/>
            <person name="Riley R."/>
            <person name="Tritt A."/>
            <person name="Adam C."/>
            <person name="Daum C."/>
            <person name="Floudas D."/>
            <person name="Sun H."/>
            <person name="Yadav J.S."/>
            <person name="Pangilinan J."/>
            <person name="Larsson K.H."/>
            <person name="Matsuura K."/>
            <person name="Barry K."/>
            <person name="Labutti K."/>
            <person name="Kuo R."/>
            <person name="Ohm R.A."/>
            <person name="Bhattacharya S.S."/>
            <person name="Shirouzu T."/>
            <person name="Yoshinaga Y."/>
            <person name="Martin F.M."/>
            <person name="Grigoriev I.V."/>
            <person name="Hibbett D.S."/>
        </authorList>
    </citation>
    <scope>NUCLEOTIDE SEQUENCE [LARGE SCALE GENOMIC DNA]</scope>
    <source>
        <strain evidence="1 2">HHB12029</strain>
    </source>
</reference>
<dbReference type="OrthoDB" id="3162660at2759"/>
<dbReference type="EMBL" id="KV426156">
    <property type="protein sequence ID" value="KZV86430.1"/>
    <property type="molecule type" value="Genomic_DNA"/>
</dbReference>
<sequence>MDLLPVYTALRTSGGTKHTLRHDSNLTVHVFSHAASNSSSPIFHDESRVAGVVEVTMKKGPFTAIKCITVQVRGFQRLMRCFGYGAMDSDAVEFLALQHTFADADLGSQARGRLELPFELQLPSTCGSISKKALHEAIPLPPTFAAPGFPLYILYELVCTVQFKFLPGDSSLTIPIKYVPRKEAGVPAPSRALAYETETPIPDPAVDPGAWYSETAELDVRAFGARDVHVACTLSLPLPLEYARGYWIPFHLAVSCGDEQVLDLLSTPGAFDVVLDRQLRLSETKKRASEARESPPNAVGHGRYWSVRSAGRPVTTRCFEGEIKVIAQLMQSFSYPRLALSYAVHLHLTAPGLAVQKKTSLVHVPVEITYFAASSSPKPISYAPPLRPGEVKETMSVTYAPPLLFSHMDL</sequence>
<protein>
    <recommendedName>
        <fullName evidence="3">Arrestin-like N-terminal domain-containing protein</fullName>
    </recommendedName>
</protein>
<dbReference type="STRING" id="1314781.A0A165EA08"/>
<keyword evidence="2" id="KW-1185">Reference proteome</keyword>
<dbReference type="InParanoid" id="A0A165EA08"/>
<dbReference type="Proteomes" id="UP000077266">
    <property type="component" value="Unassembled WGS sequence"/>
</dbReference>
<proteinExistence type="predicted"/>
<dbReference type="AlphaFoldDB" id="A0A165EA08"/>
<name>A0A165EA08_EXIGL</name>
<evidence type="ECO:0008006" key="3">
    <source>
        <dbReference type="Google" id="ProtNLM"/>
    </source>
</evidence>
<organism evidence="1 2">
    <name type="scientific">Exidia glandulosa HHB12029</name>
    <dbReference type="NCBI Taxonomy" id="1314781"/>
    <lineage>
        <taxon>Eukaryota</taxon>
        <taxon>Fungi</taxon>
        <taxon>Dikarya</taxon>
        <taxon>Basidiomycota</taxon>
        <taxon>Agaricomycotina</taxon>
        <taxon>Agaricomycetes</taxon>
        <taxon>Auriculariales</taxon>
        <taxon>Exidiaceae</taxon>
        <taxon>Exidia</taxon>
    </lineage>
</organism>
<gene>
    <name evidence="1" type="ORF">EXIGLDRAFT_774646</name>
</gene>
<evidence type="ECO:0000313" key="2">
    <source>
        <dbReference type="Proteomes" id="UP000077266"/>
    </source>
</evidence>
<accession>A0A165EA08</accession>
<evidence type="ECO:0000313" key="1">
    <source>
        <dbReference type="EMBL" id="KZV86430.1"/>
    </source>
</evidence>